<dbReference type="Proteomes" id="UP000025227">
    <property type="component" value="Unplaced"/>
</dbReference>
<organism evidence="2 3">
    <name type="scientific">Haemonchus contortus</name>
    <name type="common">Barber pole worm</name>
    <dbReference type="NCBI Taxonomy" id="6289"/>
    <lineage>
        <taxon>Eukaryota</taxon>
        <taxon>Metazoa</taxon>
        <taxon>Ecdysozoa</taxon>
        <taxon>Nematoda</taxon>
        <taxon>Chromadorea</taxon>
        <taxon>Rhabditida</taxon>
        <taxon>Rhabditina</taxon>
        <taxon>Rhabditomorpha</taxon>
        <taxon>Strongyloidea</taxon>
        <taxon>Trichostrongylidae</taxon>
        <taxon>Haemonchus</taxon>
    </lineage>
</organism>
<accession>A0A7I4YPF4</accession>
<sequence length="121" mass="12842">MFRLALTGVLILVLTSTTLVSAQLCATCMPRTVTLIPADGTKGSITPTIKVLPNTPQGCRQMNIICKTPAGFARSNMIFNGEGPPKSGKDVTALVSCFKGSWRTSLAGSYIYVNTVKCRAT</sequence>
<dbReference type="AlphaFoldDB" id="A0A7I4YPF4"/>
<keyword evidence="2" id="KW-1185">Reference proteome</keyword>
<proteinExistence type="predicted"/>
<dbReference type="OrthoDB" id="5795513at2759"/>
<evidence type="ECO:0000256" key="1">
    <source>
        <dbReference type="SAM" id="SignalP"/>
    </source>
</evidence>
<protein>
    <submittedName>
        <fullName evidence="3">C6 domain-containing protein</fullName>
    </submittedName>
</protein>
<feature type="chain" id="PRO_5029583954" evidence="1">
    <location>
        <begin position="23"/>
        <end position="121"/>
    </location>
</feature>
<name>A0A7I4YPF4_HAECO</name>
<evidence type="ECO:0000313" key="3">
    <source>
        <dbReference type="WBParaSite" id="HCON_00123580-00001"/>
    </source>
</evidence>
<feature type="signal peptide" evidence="1">
    <location>
        <begin position="1"/>
        <end position="22"/>
    </location>
</feature>
<reference evidence="3" key="1">
    <citation type="submission" date="2020-12" db="UniProtKB">
        <authorList>
            <consortium name="WormBaseParasite"/>
        </authorList>
    </citation>
    <scope>IDENTIFICATION</scope>
    <source>
        <strain evidence="3">MHco3</strain>
    </source>
</reference>
<dbReference type="WBParaSite" id="HCON_00123580-00001">
    <property type="protein sequence ID" value="HCON_00123580-00001"/>
    <property type="gene ID" value="HCON_00123580"/>
</dbReference>
<dbReference type="OMA" id="LCATCMP"/>
<keyword evidence="1" id="KW-0732">Signal</keyword>
<evidence type="ECO:0000313" key="2">
    <source>
        <dbReference type="Proteomes" id="UP000025227"/>
    </source>
</evidence>